<comment type="caution">
    <text evidence="13">The sequence shown here is derived from an EMBL/GenBank/DDBJ whole genome shotgun (WGS) entry which is preliminary data.</text>
</comment>
<evidence type="ECO:0000256" key="1">
    <source>
        <dbReference type="ARBA" id="ARBA00013184"/>
    </source>
</evidence>
<dbReference type="Gene3D" id="3.40.630.30">
    <property type="match status" value="1"/>
</dbReference>
<evidence type="ECO:0000256" key="2">
    <source>
        <dbReference type="ARBA" id="ARBA00022679"/>
    </source>
</evidence>
<evidence type="ECO:0000256" key="3">
    <source>
        <dbReference type="ARBA" id="ARBA00022829"/>
    </source>
</evidence>
<feature type="compositionally biased region" description="Low complexity" evidence="11">
    <location>
        <begin position="53"/>
        <end position="68"/>
    </location>
</feature>
<evidence type="ECO:0000259" key="12">
    <source>
        <dbReference type="PROSITE" id="PS51186"/>
    </source>
</evidence>
<proteinExistence type="inferred from homology"/>
<evidence type="ECO:0000256" key="11">
    <source>
        <dbReference type="SAM" id="MobiDB-lite"/>
    </source>
</evidence>
<comment type="similarity">
    <text evidence="6">Belongs to the acetyltransferase family. NAA60 subfamily.</text>
</comment>
<keyword evidence="5" id="KW-0012">Acyltransferase</keyword>
<dbReference type="PANTHER" id="PTHR14744:SF15">
    <property type="entry name" value="N-ALPHA-ACETYLTRANSFERASE 60"/>
    <property type="match status" value="1"/>
</dbReference>
<name>A0A9N8HZC4_9STRA</name>
<dbReference type="GO" id="GO:0000139">
    <property type="term" value="C:Golgi membrane"/>
    <property type="evidence" value="ECO:0007669"/>
    <property type="project" value="TreeGrafter"/>
</dbReference>
<dbReference type="GO" id="GO:0007059">
    <property type="term" value="P:chromosome segregation"/>
    <property type="evidence" value="ECO:0007669"/>
    <property type="project" value="UniProtKB-KW"/>
</dbReference>
<evidence type="ECO:0000256" key="7">
    <source>
        <dbReference type="ARBA" id="ARBA00026111"/>
    </source>
</evidence>
<evidence type="ECO:0000256" key="9">
    <source>
        <dbReference type="ARBA" id="ARBA00048017"/>
    </source>
</evidence>
<dbReference type="EMBL" id="CAICTM010002852">
    <property type="protein sequence ID" value="CAB9530380.1"/>
    <property type="molecule type" value="Genomic_DNA"/>
</dbReference>
<dbReference type="EC" id="2.3.1.259" evidence="7"/>
<dbReference type="InterPro" id="IPR045141">
    <property type="entry name" value="NAA60-like"/>
</dbReference>
<comment type="catalytic activity">
    <reaction evidence="9">
        <text>L-lysyl-[protein] + acetyl-CoA = N(6)-acetyl-L-lysyl-[protein] + CoA + H(+)</text>
        <dbReference type="Rhea" id="RHEA:45948"/>
        <dbReference type="Rhea" id="RHEA-COMP:9752"/>
        <dbReference type="Rhea" id="RHEA-COMP:10731"/>
        <dbReference type="ChEBI" id="CHEBI:15378"/>
        <dbReference type="ChEBI" id="CHEBI:29969"/>
        <dbReference type="ChEBI" id="CHEBI:57287"/>
        <dbReference type="ChEBI" id="CHEBI:57288"/>
        <dbReference type="ChEBI" id="CHEBI:61930"/>
        <dbReference type="EC" id="2.3.1.48"/>
    </reaction>
</comment>
<evidence type="ECO:0000256" key="6">
    <source>
        <dbReference type="ARBA" id="ARBA00025774"/>
    </source>
</evidence>
<gene>
    <name evidence="13" type="ORF">SEMRO_2854_G338720.1</name>
</gene>
<dbReference type="InterPro" id="IPR016181">
    <property type="entry name" value="Acyl_CoA_acyltransferase"/>
</dbReference>
<dbReference type="InterPro" id="IPR000182">
    <property type="entry name" value="GNAT_dom"/>
</dbReference>
<keyword evidence="14" id="KW-1185">Reference proteome</keyword>
<protein>
    <recommendedName>
        <fullName evidence="8">N-alpha-acetyltransferase 60</fullName>
        <ecNumber evidence="7">2.3.1.259</ecNumber>
        <ecNumber evidence="1">2.3.1.48</ecNumber>
    </recommendedName>
</protein>
<dbReference type="GO" id="GO:0120518">
    <property type="term" value="F:protein N-terminal-methionine acetyltransferase activity"/>
    <property type="evidence" value="ECO:0007669"/>
    <property type="project" value="UniProtKB-EC"/>
</dbReference>
<feature type="region of interest" description="Disordered" evidence="11">
    <location>
        <begin position="1"/>
        <end position="75"/>
    </location>
</feature>
<reference evidence="13" key="1">
    <citation type="submission" date="2020-06" db="EMBL/GenBank/DDBJ databases">
        <authorList>
            <consortium name="Plant Systems Biology data submission"/>
        </authorList>
    </citation>
    <scope>NUCLEOTIDE SEQUENCE</scope>
    <source>
        <strain evidence="13">D6</strain>
    </source>
</reference>
<feature type="compositionally biased region" description="Acidic residues" evidence="11">
    <location>
        <begin position="12"/>
        <end position="34"/>
    </location>
</feature>
<dbReference type="GO" id="GO:0004402">
    <property type="term" value="F:histone acetyltransferase activity"/>
    <property type="evidence" value="ECO:0007669"/>
    <property type="project" value="TreeGrafter"/>
</dbReference>
<feature type="domain" description="N-acetyltransferase" evidence="12">
    <location>
        <begin position="139"/>
        <end position="304"/>
    </location>
</feature>
<keyword evidence="2" id="KW-0808">Transferase</keyword>
<dbReference type="PROSITE" id="PS51186">
    <property type="entry name" value="GNAT"/>
    <property type="match status" value="1"/>
</dbReference>
<evidence type="ECO:0000313" key="13">
    <source>
        <dbReference type="EMBL" id="CAB9530380.1"/>
    </source>
</evidence>
<dbReference type="SUPFAM" id="SSF55729">
    <property type="entry name" value="Acyl-CoA N-acyltransferases (Nat)"/>
    <property type="match status" value="1"/>
</dbReference>
<evidence type="ECO:0000256" key="5">
    <source>
        <dbReference type="ARBA" id="ARBA00023315"/>
    </source>
</evidence>
<evidence type="ECO:0000256" key="8">
    <source>
        <dbReference type="ARBA" id="ARBA00026144"/>
    </source>
</evidence>
<dbReference type="PANTHER" id="PTHR14744">
    <property type="entry name" value="N-ALPHA-ACETYLTRANSFERASE 60"/>
    <property type="match status" value="1"/>
</dbReference>
<organism evidence="13 14">
    <name type="scientific">Seminavis robusta</name>
    <dbReference type="NCBI Taxonomy" id="568900"/>
    <lineage>
        <taxon>Eukaryota</taxon>
        <taxon>Sar</taxon>
        <taxon>Stramenopiles</taxon>
        <taxon>Ochrophyta</taxon>
        <taxon>Bacillariophyta</taxon>
        <taxon>Bacillariophyceae</taxon>
        <taxon>Bacillariophycidae</taxon>
        <taxon>Naviculales</taxon>
        <taxon>Naviculaceae</taxon>
        <taxon>Seminavis</taxon>
    </lineage>
</organism>
<keyword evidence="3" id="KW-0159">Chromosome partition</keyword>
<comment type="catalytic activity">
    <reaction evidence="10">
        <text>N-terminal L-methionyl-[transmembrane protein] + acetyl-CoA = N-terminal N(alpha)-acetyl-L-methionyl-[transmembrane protein] + CoA + H(+)</text>
        <dbReference type="Rhea" id="RHEA:50604"/>
        <dbReference type="Rhea" id="RHEA-COMP:12745"/>
        <dbReference type="Rhea" id="RHEA-COMP:12746"/>
        <dbReference type="ChEBI" id="CHEBI:15378"/>
        <dbReference type="ChEBI" id="CHEBI:57287"/>
        <dbReference type="ChEBI" id="CHEBI:57288"/>
        <dbReference type="ChEBI" id="CHEBI:64731"/>
        <dbReference type="ChEBI" id="CHEBI:133414"/>
        <dbReference type="EC" id="2.3.1.259"/>
    </reaction>
</comment>
<feature type="region of interest" description="Disordered" evidence="11">
    <location>
        <begin position="155"/>
        <end position="182"/>
    </location>
</feature>
<dbReference type="Pfam" id="PF00583">
    <property type="entry name" value="Acetyltransf_1"/>
    <property type="match status" value="1"/>
</dbReference>
<sequence>MPWFGLSKRDHDDDDDDILSDGDYYNDENNDDDNSSSTSDEYEKVEEGHANRSMIIPSLNSSRSSSGSEGDEEDLQLSFRPLQPCDRQQIQELHEQWFPVTYSNEFYNDLVNNHRLATSGDHLFTCVATVPNTPANQRRPTKKPEQMQLHMYCQETQSTDNPPPPTMIQPQKPDPPDDEHDNSHEIIVGCVVGAFLHPSRLNTATQQLLVPTPQVHSKLFYIMTLGTVEEYRGYGVATSLVQKCMELVQSDPTCGALYLHVIPFNRAAIRFYEKLGFYRTCAIENYYNIHNQQYDCFLYAKYFHGNRGHRTLYKLFSGAMSSLWHHLKSPFSIFSNSHH</sequence>
<feature type="compositionally biased region" description="Basic and acidic residues" evidence="11">
    <location>
        <begin position="41"/>
        <end position="50"/>
    </location>
</feature>
<dbReference type="AlphaFoldDB" id="A0A9N8HZC4"/>
<dbReference type="Proteomes" id="UP001153069">
    <property type="component" value="Unassembled WGS sequence"/>
</dbReference>
<dbReference type="OrthoDB" id="47374at2759"/>
<keyword evidence="4" id="KW-0156">Chromatin regulator</keyword>
<dbReference type="EC" id="2.3.1.48" evidence="1"/>
<accession>A0A9N8HZC4</accession>
<evidence type="ECO:0000256" key="10">
    <source>
        <dbReference type="ARBA" id="ARBA00048848"/>
    </source>
</evidence>
<evidence type="ECO:0000313" key="14">
    <source>
        <dbReference type="Proteomes" id="UP001153069"/>
    </source>
</evidence>
<evidence type="ECO:0000256" key="4">
    <source>
        <dbReference type="ARBA" id="ARBA00022853"/>
    </source>
</evidence>